<sequence>MCGKLEIGCQIKEGFISVATSSLDSLLQQASQAALDSMHSMATLWLKVPDATIATESGGGWKNTSPVEYLQQSTFTVVTAIFTVAILIAGVRTAWEQRAKPLQELLKAMMIFVLVCGAGAAVLQLLSEWSDGLAHDIVTKAAGGNVDAGFQSIVANGGFTEIGIASGQVILAICVTISVMCASVIQIVLLLIRSAMLVILAGTFPLAAAATNTEVGRTWFRKFCGWSLAFIAYKPAAALIYAAAMKLNQSAMLPSDNQLVQAMTGIMMLMLAVFALPALLRFAVPLTAAVAGGSAAMGSSVADPGGLATGAINVGRARLGSGGGAGGGAGAAAGGGATGARTVGATASAGLGAAGAAVTAARKAGGAVAGAAAHSAGDGGGGANTPSSFGPTGSGGSSGGGGSRGGSGGSRSGSSGGGRGASSGGGGGSHAGSSGGPSGASGGSPRSSRTYATSSPGSSEYDGPSGGW</sequence>
<organism evidence="3 4">
    <name type="scientific">Kribbella yunnanensis</name>
    <dbReference type="NCBI Taxonomy" id="190194"/>
    <lineage>
        <taxon>Bacteria</taxon>
        <taxon>Bacillati</taxon>
        <taxon>Actinomycetota</taxon>
        <taxon>Actinomycetes</taxon>
        <taxon>Propionibacteriales</taxon>
        <taxon>Kribbellaceae</taxon>
        <taxon>Kribbella</taxon>
    </lineage>
</organism>
<gene>
    <name evidence="3" type="ORF">GCM10009745_67140</name>
</gene>
<evidence type="ECO:0000313" key="4">
    <source>
        <dbReference type="Proteomes" id="UP001500280"/>
    </source>
</evidence>
<dbReference type="Proteomes" id="UP001500280">
    <property type="component" value="Unassembled WGS sequence"/>
</dbReference>
<comment type="caution">
    <text evidence="3">The sequence shown here is derived from an EMBL/GenBank/DDBJ whole genome shotgun (WGS) entry which is preliminary data.</text>
</comment>
<evidence type="ECO:0000313" key="3">
    <source>
        <dbReference type="EMBL" id="GAA1709783.1"/>
    </source>
</evidence>
<feature type="compositionally biased region" description="Gly residues" evidence="1">
    <location>
        <begin position="392"/>
        <end position="442"/>
    </location>
</feature>
<keyword evidence="2" id="KW-1133">Transmembrane helix</keyword>
<proteinExistence type="predicted"/>
<protein>
    <recommendedName>
        <fullName evidence="5">TrbL/VirB6 plasmid conjugal transfer protein</fullName>
    </recommendedName>
</protein>
<dbReference type="EMBL" id="BAAANF010000022">
    <property type="protein sequence ID" value="GAA1709783.1"/>
    <property type="molecule type" value="Genomic_DNA"/>
</dbReference>
<dbReference type="InterPro" id="IPR045782">
    <property type="entry name" value="TrbL_3"/>
</dbReference>
<feature type="transmembrane region" description="Helical" evidence="2">
    <location>
        <begin position="74"/>
        <end position="93"/>
    </location>
</feature>
<dbReference type="Pfam" id="PF19590">
    <property type="entry name" value="TrbL_3"/>
    <property type="match status" value="1"/>
</dbReference>
<keyword evidence="2" id="KW-0812">Transmembrane</keyword>
<feature type="transmembrane region" description="Helical" evidence="2">
    <location>
        <begin position="169"/>
        <end position="192"/>
    </location>
</feature>
<feature type="region of interest" description="Disordered" evidence="1">
    <location>
        <begin position="371"/>
        <end position="468"/>
    </location>
</feature>
<keyword evidence="2" id="KW-0472">Membrane</keyword>
<accession>A0ABP4UUF1</accession>
<reference evidence="4" key="1">
    <citation type="journal article" date="2019" name="Int. J. Syst. Evol. Microbiol.">
        <title>The Global Catalogue of Microorganisms (GCM) 10K type strain sequencing project: providing services to taxonomists for standard genome sequencing and annotation.</title>
        <authorList>
            <consortium name="The Broad Institute Genomics Platform"/>
            <consortium name="The Broad Institute Genome Sequencing Center for Infectious Disease"/>
            <person name="Wu L."/>
            <person name="Ma J."/>
        </authorList>
    </citation>
    <scope>NUCLEOTIDE SEQUENCE [LARGE SCALE GENOMIC DNA]</scope>
    <source>
        <strain evidence="4">JCM 14307</strain>
    </source>
</reference>
<evidence type="ECO:0000256" key="2">
    <source>
        <dbReference type="SAM" id="Phobius"/>
    </source>
</evidence>
<keyword evidence="4" id="KW-1185">Reference proteome</keyword>
<feature type="transmembrane region" description="Helical" evidence="2">
    <location>
        <begin position="259"/>
        <end position="280"/>
    </location>
</feature>
<feature type="transmembrane region" description="Helical" evidence="2">
    <location>
        <begin position="223"/>
        <end position="244"/>
    </location>
</feature>
<evidence type="ECO:0008006" key="5">
    <source>
        <dbReference type="Google" id="ProtNLM"/>
    </source>
</evidence>
<feature type="transmembrane region" description="Helical" evidence="2">
    <location>
        <begin position="105"/>
        <end position="126"/>
    </location>
</feature>
<evidence type="ECO:0000256" key="1">
    <source>
        <dbReference type="SAM" id="MobiDB-lite"/>
    </source>
</evidence>
<name>A0ABP4UUF1_9ACTN</name>